<dbReference type="AlphaFoldDB" id="A0AAD1UPZ8"/>
<keyword evidence="2" id="KW-1133">Transmembrane helix</keyword>
<feature type="transmembrane region" description="Helical" evidence="2">
    <location>
        <begin position="25"/>
        <end position="46"/>
    </location>
</feature>
<sequence length="393" mass="42901">MLESDNGFTKPISFTKNGKEKYKTLCGGLTTILIFLAMVGYTVILLTNSFVKETTSTTVTPATGTLDCSSSGGGTGGGGTGGGGTGGGGDSGTTYDPHTYVCETKTTCPEHSEELCTPVTGEITASDTLPFIQYNKETTLKMYNSVYNSAEVHYPFMNGFNIAFRWRGFVLDPGVFSVTGLVVYSEDGGSTVGFTELSMISCTTDMFPAELADQLTSIGIEYYACIDPNHYATLALHQNMQGANYSVLSFDVLECSFDCLGSSYYGTIFDILVIDAEFDINDGGDNLKYSINQGYEIILDSSAISYLDFYLDKHLYFHPVTSSISSFYKSRKEGEGYQYYSSNSLLHIDVHLGDIQYFHLTIPELQPQVTTHTVSVDDSLAEGETMQDCRWIV</sequence>
<feature type="compositionally biased region" description="Gly residues" evidence="1">
    <location>
        <begin position="71"/>
        <end position="90"/>
    </location>
</feature>
<evidence type="ECO:0000256" key="2">
    <source>
        <dbReference type="SAM" id="Phobius"/>
    </source>
</evidence>
<dbReference type="EMBL" id="CAMPGE010012112">
    <property type="protein sequence ID" value="CAI2370897.1"/>
    <property type="molecule type" value="Genomic_DNA"/>
</dbReference>
<keyword evidence="2" id="KW-0812">Transmembrane</keyword>
<proteinExistence type="predicted"/>
<name>A0AAD1UPZ8_EUPCR</name>
<reference evidence="3" key="1">
    <citation type="submission" date="2023-07" db="EMBL/GenBank/DDBJ databases">
        <authorList>
            <consortium name="AG Swart"/>
            <person name="Singh M."/>
            <person name="Singh A."/>
            <person name="Seah K."/>
            <person name="Emmerich C."/>
        </authorList>
    </citation>
    <scope>NUCLEOTIDE SEQUENCE</scope>
    <source>
        <strain evidence="3">DP1</strain>
    </source>
</reference>
<evidence type="ECO:0000313" key="3">
    <source>
        <dbReference type="EMBL" id="CAI2370897.1"/>
    </source>
</evidence>
<feature type="region of interest" description="Disordered" evidence="1">
    <location>
        <begin position="62"/>
        <end position="90"/>
    </location>
</feature>
<protein>
    <submittedName>
        <fullName evidence="3">Uncharacterized protein</fullName>
    </submittedName>
</protein>
<gene>
    <name evidence="3" type="ORF">ECRASSUSDP1_LOCUS12216</name>
</gene>
<keyword evidence="2" id="KW-0472">Membrane</keyword>
<accession>A0AAD1UPZ8</accession>
<evidence type="ECO:0000313" key="4">
    <source>
        <dbReference type="Proteomes" id="UP001295684"/>
    </source>
</evidence>
<keyword evidence="4" id="KW-1185">Reference proteome</keyword>
<dbReference type="Proteomes" id="UP001295684">
    <property type="component" value="Unassembled WGS sequence"/>
</dbReference>
<comment type="caution">
    <text evidence="3">The sequence shown here is derived from an EMBL/GenBank/DDBJ whole genome shotgun (WGS) entry which is preliminary data.</text>
</comment>
<evidence type="ECO:0000256" key="1">
    <source>
        <dbReference type="SAM" id="MobiDB-lite"/>
    </source>
</evidence>
<organism evidence="3 4">
    <name type="scientific">Euplotes crassus</name>
    <dbReference type="NCBI Taxonomy" id="5936"/>
    <lineage>
        <taxon>Eukaryota</taxon>
        <taxon>Sar</taxon>
        <taxon>Alveolata</taxon>
        <taxon>Ciliophora</taxon>
        <taxon>Intramacronucleata</taxon>
        <taxon>Spirotrichea</taxon>
        <taxon>Hypotrichia</taxon>
        <taxon>Euplotida</taxon>
        <taxon>Euplotidae</taxon>
        <taxon>Moneuplotes</taxon>
    </lineage>
</organism>